<dbReference type="Gene3D" id="3.60.10.10">
    <property type="entry name" value="Endonuclease/exonuclease/phosphatase"/>
    <property type="match status" value="1"/>
</dbReference>
<reference evidence="2" key="1">
    <citation type="submission" date="2025-08" db="UniProtKB">
        <authorList>
            <consortium name="RefSeq"/>
        </authorList>
    </citation>
    <scope>IDENTIFICATION</scope>
    <source>
        <tissue evidence="2">Silk gland</tissue>
    </source>
</reference>
<dbReference type="GeneID" id="114245234"/>
<dbReference type="OrthoDB" id="6627613at2759"/>
<gene>
    <name evidence="2" type="primary">LOC114245234</name>
</gene>
<dbReference type="AlphaFoldDB" id="A0A6J2JU49"/>
<dbReference type="InterPro" id="IPR036691">
    <property type="entry name" value="Endo/exonu/phosph_ase_sf"/>
</dbReference>
<name>A0A6J2JU49_BOMMA</name>
<dbReference type="SUPFAM" id="SSF56219">
    <property type="entry name" value="DNase I-like"/>
    <property type="match status" value="1"/>
</dbReference>
<dbReference type="KEGG" id="bman:114245234"/>
<organism evidence="1 2">
    <name type="scientific">Bombyx mandarina</name>
    <name type="common">Wild silk moth</name>
    <name type="synonym">Wild silkworm</name>
    <dbReference type="NCBI Taxonomy" id="7092"/>
    <lineage>
        <taxon>Eukaryota</taxon>
        <taxon>Metazoa</taxon>
        <taxon>Ecdysozoa</taxon>
        <taxon>Arthropoda</taxon>
        <taxon>Hexapoda</taxon>
        <taxon>Insecta</taxon>
        <taxon>Pterygota</taxon>
        <taxon>Neoptera</taxon>
        <taxon>Endopterygota</taxon>
        <taxon>Lepidoptera</taxon>
        <taxon>Glossata</taxon>
        <taxon>Ditrysia</taxon>
        <taxon>Bombycoidea</taxon>
        <taxon>Bombycidae</taxon>
        <taxon>Bombycinae</taxon>
        <taxon>Bombyx</taxon>
    </lineage>
</organism>
<sequence>MDSGHVLFYSGNSQGKHQYGTGFMVDGRYIASVIRFDAISERLSILRLKGKFANFTLINAYAPTELAKEENKDSFYEDLEAVIDQVPEYDVKIILGDFNAQVG</sequence>
<accession>A0A6J2JU49</accession>
<proteinExistence type="predicted"/>
<dbReference type="Proteomes" id="UP000504629">
    <property type="component" value="Unplaced"/>
</dbReference>
<protein>
    <submittedName>
        <fullName evidence="2">Craniofacial development protein 2-like</fullName>
    </submittedName>
</protein>
<evidence type="ECO:0000313" key="1">
    <source>
        <dbReference type="Proteomes" id="UP000504629"/>
    </source>
</evidence>
<evidence type="ECO:0000313" key="2">
    <source>
        <dbReference type="RefSeq" id="XP_028033130.1"/>
    </source>
</evidence>
<dbReference type="RefSeq" id="XP_028033130.1">
    <property type="nucleotide sequence ID" value="XM_028177329.1"/>
</dbReference>
<keyword evidence="1" id="KW-1185">Reference proteome</keyword>